<evidence type="ECO:0000259" key="1">
    <source>
        <dbReference type="Pfam" id="PF13395"/>
    </source>
</evidence>
<dbReference type="Proteomes" id="UP000717634">
    <property type="component" value="Unassembled WGS sequence"/>
</dbReference>
<dbReference type="Pfam" id="PF13395">
    <property type="entry name" value="HNH_4"/>
    <property type="match status" value="1"/>
</dbReference>
<organism evidence="2 3">
    <name type="scientific">Hymenobacter artigasi</name>
    <dbReference type="NCBI Taxonomy" id="2719616"/>
    <lineage>
        <taxon>Bacteria</taxon>
        <taxon>Pseudomonadati</taxon>
        <taxon>Bacteroidota</taxon>
        <taxon>Cytophagia</taxon>
        <taxon>Cytophagales</taxon>
        <taxon>Hymenobacteraceae</taxon>
        <taxon>Hymenobacter</taxon>
    </lineage>
</organism>
<reference evidence="2 3" key="1">
    <citation type="submission" date="2020-03" db="EMBL/GenBank/DDBJ databases">
        <title>Genomic Encyclopedia of Type Strains, Phase IV (KMG-V): Genome sequencing to study the core and pangenomes of soil and plant-associated prokaryotes.</title>
        <authorList>
            <person name="Whitman W."/>
        </authorList>
    </citation>
    <scope>NUCLEOTIDE SEQUENCE [LARGE SCALE GENOMIC DNA]</scope>
    <source>
        <strain evidence="2 3">1B</strain>
    </source>
</reference>
<protein>
    <recommendedName>
        <fullName evidence="1">HNH nuclease domain-containing protein</fullName>
    </recommendedName>
</protein>
<dbReference type="EMBL" id="JAAVTK010000019">
    <property type="protein sequence ID" value="NKI91566.1"/>
    <property type="molecule type" value="Genomic_DNA"/>
</dbReference>
<keyword evidence="3" id="KW-1185">Reference proteome</keyword>
<evidence type="ECO:0000313" key="2">
    <source>
        <dbReference type="EMBL" id="NKI91566.1"/>
    </source>
</evidence>
<dbReference type="InterPro" id="IPR003615">
    <property type="entry name" value="HNH_nuc"/>
</dbReference>
<proteinExistence type="predicted"/>
<sequence>MSVIPGEQAIATILKHDNKTTSYKIALLRAINDVVLMYPDVARQGQPVAVPLNRLAELWVAYYWPFADAQHPIYQGARAIRAEATRNDIAFRPALTSLRAAWQQLVQLPPQPADGFFLLTEMRTPRRRATYPPALQQAYRQTVAATAKAIQMPIKYAGPGHWSVFDAPARYDQLPPTVLPLPGTQPQDTCLVVPASLWEAFHRLSLYVEALCLHEWCLFTEGVTQDAGPAGRGAVYTLLTARPDNRRPLSWERNQVDILLHEDHHFICPWTRKHLTQPQHYDLDHLLPLAVYPVNELWNLLPVDRDFNQHIKRDKVPDTKRLAAAEPLLAAAYRTYHQSAALQKAVREDAALRFAGLRTDHTFAAMLASRAVRFIDDVAAARFVQRF</sequence>
<comment type="caution">
    <text evidence="2">The sequence shown here is derived from an EMBL/GenBank/DDBJ whole genome shotgun (WGS) entry which is preliminary data.</text>
</comment>
<dbReference type="RefSeq" id="WP_168675130.1">
    <property type="nucleotide sequence ID" value="NZ_JAAVTK010000019.1"/>
</dbReference>
<feature type="domain" description="HNH nuclease" evidence="1">
    <location>
        <begin position="273"/>
        <end position="317"/>
    </location>
</feature>
<name>A0ABX1HQZ4_9BACT</name>
<evidence type="ECO:0000313" key="3">
    <source>
        <dbReference type="Proteomes" id="UP000717634"/>
    </source>
</evidence>
<accession>A0ABX1HQZ4</accession>
<gene>
    <name evidence="2" type="ORF">HBN54_004186</name>
</gene>